<gene>
    <name evidence="2" type="ORF">BCR34DRAFT_590754</name>
</gene>
<evidence type="ECO:0000256" key="1">
    <source>
        <dbReference type="SAM" id="MobiDB-lite"/>
    </source>
</evidence>
<evidence type="ECO:0008006" key="4">
    <source>
        <dbReference type="Google" id="ProtNLM"/>
    </source>
</evidence>
<evidence type="ECO:0000313" key="3">
    <source>
        <dbReference type="Proteomes" id="UP000193144"/>
    </source>
</evidence>
<proteinExistence type="predicted"/>
<dbReference type="AlphaFoldDB" id="A0A1Y1Z7C6"/>
<organism evidence="2 3">
    <name type="scientific">Clohesyomyces aquaticus</name>
    <dbReference type="NCBI Taxonomy" id="1231657"/>
    <lineage>
        <taxon>Eukaryota</taxon>
        <taxon>Fungi</taxon>
        <taxon>Dikarya</taxon>
        <taxon>Ascomycota</taxon>
        <taxon>Pezizomycotina</taxon>
        <taxon>Dothideomycetes</taxon>
        <taxon>Pleosporomycetidae</taxon>
        <taxon>Pleosporales</taxon>
        <taxon>Lindgomycetaceae</taxon>
        <taxon>Clohesyomyces</taxon>
    </lineage>
</organism>
<evidence type="ECO:0000313" key="2">
    <source>
        <dbReference type="EMBL" id="ORY05907.1"/>
    </source>
</evidence>
<dbReference type="EMBL" id="MCFA01000121">
    <property type="protein sequence ID" value="ORY05907.1"/>
    <property type="molecule type" value="Genomic_DNA"/>
</dbReference>
<sequence>MATSYKTLARADVLRGGTLVETRFQIATGAPPPPPPFDELVVVWRISQDPSPGHVRVYGDPEYKGGHAGMQENAFMCERALLSDHSPSTPSSTHRILLGPNDLIGLIRLLEEKNRSVHMLVIGIDGFTTNVQSIIGLKKEHPTLRLDITTMISFAYVENIDLPVFTVFQSSAQTRCLYNTAFLDDLGSQDGSAKLLTEYWSTIRSNKQGSGDSLDRPAWRNVQVYLSYEYGQLSHSCALCLRRYGITKALRLHHEDRYAKPFKCRVCIGIVRQRFRYETSAFATREELEAHQAICTLETREGDVELEDQRGSEEEGRIDVKASER</sequence>
<protein>
    <recommendedName>
        <fullName evidence="4">C2H2-type domain-containing protein</fullName>
    </recommendedName>
</protein>
<comment type="caution">
    <text evidence="2">The sequence shown here is derived from an EMBL/GenBank/DDBJ whole genome shotgun (WGS) entry which is preliminary data.</text>
</comment>
<accession>A0A1Y1Z7C6</accession>
<keyword evidence="3" id="KW-1185">Reference proteome</keyword>
<dbReference type="Proteomes" id="UP000193144">
    <property type="component" value="Unassembled WGS sequence"/>
</dbReference>
<name>A0A1Y1Z7C6_9PLEO</name>
<feature type="region of interest" description="Disordered" evidence="1">
    <location>
        <begin position="304"/>
        <end position="325"/>
    </location>
</feature>
<reference evidence="2 3" key="1">
    <citation type="submission" date="2016-07" db="EMBL/GenBank/DDBJ databases">
        <title>Pervasive Adenine N6-methylation of Active Genes in Fungi.</title>
        <authorList>
            <consortium name="DOE Joint Genome Institute"/>
            <person name="Mondo S.J."/>
            <person name="Dannebaum R.O."/>
            <person name="Kuo R.C."/>
            <person name="Labutti K."/>
            <person name="Haridas S."/>
            <person name="Kuo A."/>
            <person name="Salamov A."/>
            <person name="Ahrendt S.R."/>
            <person name="Lipzen A."/>
            <person name="Sullivan W."/>
            <person name="Andreopoulos W.B."/>
            <person name="Clum A."/>
            <person name="Lindquist E."/>
            <person name="Daum C."/>
            <person name="Ramamoorthy G.K."/>
            <person name="Gryganskyi A."/>
            <person name="Culley D."/>
            <person name="Magnuson J.K."/>
            <person name="James T.Y."/>
            <person name="O'Malley M.A."/>
            <person name="Stajich J.E."/>
            <person name="Spatafora J.W."/>
            <person name="Visel A."/>
            <person name="Grigoriev I.V."/>
        </authorList>
    </citation>
    <scope>NUCLEOTIDE SEQUENCE [LARGE SCALE GENOMIC DNA]</scope>
    <source>
        <strain evidence="2 3">CBS 115471</strain>
    </source>
</reference>
<dbReference type="OrthoDB" id="10566962at2759"/>